<evidence type="ECO:0000256" key="1">
    <source>
        <dbReference type="SAM" id="MobiDB-lite"/>
    </source>
</evidence>
<evidence type="ECO:0000313" key="3">
    <source>
        <dbReference type="Proteomes" id="UP001197093"/>
    </source>
</evidence>
<keyword evidence="3" id="KW-1185">Reference proteome</keyword>
<feature type="compositionally biased region" description="Basic and acidic residues" evidence="1">
    <location>
        <begin position="472"/>
        <end position="497"/>
    </location>
</feature>
<gene>
    <name evidence="2" type="ORF">NEMBOFW57_006615</name>
</gene>
<evidence type="ECO:0000313" key="2">
    <source>
        <dbReference type="EMBL" id="KAG7287110.1"/>
    </source>
</evidence>
<proteinExistence type="predicted"/>
<dbReference type="AlphaFoldDB" id="A0AAD4ETK8"/>
<dbReference type="EMBL" id="JAHCVI010000003">
    <property type="protein sequence ID" value="KAG7287110.1"/>
    <property type="molecule type" value="Genomic_DNA"/>
</dbReference>
<feature type="region of interest" description="Disordered" evidence="1">
    <location>
        <begin position="1"/>
        <end position="26"/>
    </location>
</feature>
<accession>A0AAD4ETK8</accession>
<comment type="caution">
    <text evidence="2">The sequence shown here is derived from an EMBL/GenBank/DDBJ whole genome shotgun (WGS) entry which is preliminary data.</text>
</comment>
<feature type="region of interest" description="Disordered" evidence="1">
    <location>
        <begin position="467"/>
        <end position="497"/>
    </location>
</feature>
<sequence length="552" mass="61388">MADLPRGAVPAHLAEHEDDEQAEQRGYVKGTDYSLPYVSQWSRLYDDKVSEGLLRHVNCGYLSTHSVPPTLLALKQHAQSLCILIHALSPTLKSAEIAGGEKSDSLRYELNDAFDFLNRLDVPYTNDDPAHHKPLSALVNDICGRHEVHGTTYHCALAETRPLTPDAPPNKPYANHHNLIQHANACLERLDHEFSSTGGLLSLLPPPSSSSSETDPANARNTLLGQWLHFTQALVLRARDLERAYANALDLLAGEAALPRAYLTAALDGGPDARAAAGGREIAYPQDRWVLANAGDDVLGRVHALLDAREAALQAREACYRRMGLAGQRGELMRESEGGADWARGVVWVDVQTRYLRLAGGGGRDTVFVLPAWAEHPAVEETRAGEAAPTVVACAQPKFPARATELEKRFARRGERAEAAEGENVRLRAAVEEMQAEMEVLEGENEALARSRDALVLAVGEGEGEELAGKVQEQRERAGRAERAMKEAQRERDETLEREERALDEVEALRREVTMLKQRHDRMDMEDSLREEMRLVREEFHKRFEREMEGWK</sequence>
<organism evidence="2 3">
    <name type="scientific">Staphylotrichum longicolle</name>
    <dbReference type="NCBI Taxonomy" id="669026"/>
    <lineage>
        <taxon>Eukaryota</taxon>
        <taxon>Fungi</taxon>
        <taxon>Dikarya</taxon>
        <taxon>Ascomycota</taxon>
        <taxon>Pezizomycotina</taxon>
        <taxon>Sordariomycetes</taxon>
        <taxon>Sordariomycetidae</taxon>
        <taxon>Sordariales</taxon>
        <taxon>Chaetomiaceae</taxon>
        <taxon>Staphylotrichum</taxon>
    </lineage>
</organism>
<name>A0AAD4ETK8_9PEZI</name>
<protein>
    <submittedName>
        <fullName evidence="2">Uncharacterized protein</fullName>
    </submittedName>
</protein>
<reference evidence="2" key="1">
    <citation type="submission" date="2023-02" db="EMBL/GenBank/DDBJ databases">
        <authorList>
            <person name="Palmer J.M."/>
        </authorList>
    </citation>
    <scope>NUCLEOTIDE SEQUENCE</scope>
    <source>
        <strain evidence="2">FW57</strain>
    </source>
</reference>
<dbReference type="Proteomes" id="UP001197093">
    <property type="component" value="Unassembled WGS sequence"/>
</dbReference>